<name>A0A385YUB6_9BACL</name>
<protein>
    <submittedName>
        <fullName evidence="2">Protein phosphatase 2C domain-containing protein</fullName>
    </submittedName>
</protein>
<dbReference type="InterPro" id="IPR001932">
    <property type="entry name" value="PPM-type_phosphatase-like_dom"/>
</dbReference>
<organism evidence="2 3">
    <name type="scientific">Paenisporosarcina cavernae</name>
    <dbReference type="NCBI Taxonomy" id="2320858"/>
    <lineage>
        <taxon>Bacteria</taxon>
        <taxon>Bacillati</taxon>
        <taxon>Bacillota</taxon>
        <taxon>Bacilli</taxon>
        <taxon>Bacillales</taxon>
        <taxon>Caryophanaceae</taxon>
        <taxon>Paenisporosarcina</taxon>
    </lineage>
</organism>
<keyword evidence="3" id="KW-1185">Reference proteome</keyword>
<evidence type="ECO:0000313" key="3">
    <source>
        <dbReference type="Proteomes" id="UP000265725"/>
    </source>
</evidence>
<dbReference type="Pfam" id="PF13672">
    <property type="entry name" value="PP2C_2"/>
    <property type="match status" value="1"/>
</dbReference>
<dbReference type="PROSITE" id="PS51746">
    <property type="entry name" value="PPM_2"/>
    <property type="match status" value="1"/>
</dbReference>
<dbReference type="Proteomes" id="UP000265725">
    <property type="component" value="Chromosome"/>
</dbReference>
<reference evidence="3" key="1">
    <citation type="submission" date="2018-09" db="EMBL/GenBank/DDBJ databases">
        <authorList>
            <person name="Zhu H."/>
        </authorList>
    </citation>
    <scope>NUCLEOTIDE SEQUENCE [LARGE SCALE GENOMIC DNA]</scope>
    <source>
        <strain evidence="3">K2R23-3</strain>
    </source>
</reference>
<evidence type="ECO:0000259" key="1">
    <source>
        <dbReference type="PROSITE" id="PS51746"/>
    </source>
</evidence>
<accession>A0A385YUB6</accession>
<evidence type="ECO:0000313" key="2">
    <source>
        <dbReference type="EMBL" id="AYC30475.1"/>
    </source>
</evidence>
<dbReference type="Gene3D" id="3.60.40.10">
    <property type="entry name" value="PPM-type phosphatase domain"/>
    <property type="match status" value="1"/>
</dbReference>
<dbReference type="AlphaFoldDB" id="A0A385YUB6"/>
<feature type="domain" description="PPM-type phosphatase" evidence="1">
    <location>
        <begin position="36"/>
        <end position="261"/>
    </location>
</feature>
<dbReference type="KEGG" id="paek:D3873_11770"/>
<dbReference type="SUPFAM" id="SSF81606">
    <property type="entry name" value="PP2C-like"/>
    <property type="match status" value="1"/>
</dbReference>
<dbReference type="OrthoDB" id="7944398at2"/>
<gene>
    <name evidence="2" type="ORF">D3873_11770</name>
</gene>
<dbReference type="InterPro" id="IPR036457">
    <property type="entry name" value="PPM-type-like_dom_sf"/>
</dbReference>
<dbReference type="EMBL" id="CP032418">
    <property type="protein sequence ID" value="AYC30475.1"/>
    <property type="molecule type" value="Genomic_DNA"/>
</dbReference>
<proteinExistence type="predicted"/>
<sequence length="273" mass="31275">MIAMKNKECKMSWVGSREHFVDQVDVQQINHVLVGRFGGNSSAGQYKNEDACIVWLNEVHDWETVVVMDAHNSSESAEIILSLFEENQAAMESLLSQVLSKSYFRSVENEILTMYQSESFLQKCRSVTGETAFLLAVRKGKYLYWFSVGDGILYLVHPELTKLNQYQVNQRHFYEWIGQVNTFAQVIPCYSSGVKELRKGENHLLITTDGLLEFPGNKYEQPATIFQKFEQMSDEEAVRSLLQTVQENNGRDSTTIVSWKKVIEEHATKASNH</sequence>